<reference evidence="1" key="1">
    <citation type="submission" date="2022-11" db="EMBL/GenBank/DDBJ databases">
        <title>Chromosome-level genome of Pogonophryne albipinna.</title>
        <authorList>
            <person name="Jo E."/>
        </authorList>
    </citation>
    <scope>NUCLEOTIDE SEQUENCE</scope>
    <source>
        <strain evidence="1">SGF0006</strain>
        <tissue evidence="1">Muscle</tissue>
    </source>
</reference>
<gene>
    <name evidence="1" type="ORF">JOQ06_009459</name>
</gene>
<protein>
    <submittedName>
        <fullName evidence="1">Uncharacterized protein</fullName>
    </submittedName>
</protein>
<evidence type="ECO:0000313" key="2">
    <source>
        <dbReference type="Proteomes" id="UP001219934"/>
    </source>
</evidence>
<dbReference type="EMBL" id="JAPTMU010000002">
    <property type="protein sequence ID" value="KAJ4947424.1"/>
    <property type="molecule type" value="Genomic_DNA"/>
</dbReference>
<sequence>GARQSSLLKGQTICAPNVMLREGKHGQAGEGQAETKAVLTTCQTLSVEEIGFCRVAQRQDQIVGCRSVDLIWDAALLLNILLPLSLWKYASTVLHC</sequence>
<name>A0AAD6BR60_9TELE</name>
<dbReference type="AlphaFoldDB" id="A0AAD6BR60"/>
<proteinExistence type="predicted"/>
<comment type="caution">
    <text evidence="1">The sequence shown here is derived from an EMBL/GenBank/DDBJ whole genome shotgun (WGS) entry which is preliminary data.</text>
</comment>
<dbReference type="Proteomes" id="UP001219934">
    <property type="component" value="Unassembled WGS sequence"/>
</dbReference>
<feature type="non-terminal residue" evidence="1">
    <location>
        <position position="1"/>
    </location>
</feature>
<organism evidence="1 2">
    <name type="scientific">Pogonophryne albipinna</name>
    <dbReference type="NCBI Taxonomy" id="1090488"/>
    <lineage>
        <taxon>Eukaryota</taxon>
        <taxon>Metazoa</taxon>
        <taxon>Chordata</taxon>
        <taxon>Craniata</taxon>
        <taxon>Vertebrata</taxon>
        <taxon>Euteleostomi</taxon>
        <taxon>Actinopterygii</taxon>
        <taxon>Neopterygii</taxon>
        <taxon>Teleostei</taxon>
        <taxon>Neoteleostei</taxon>
        <taxon>Acanthomorphata</taxon>
        <taxon>Eupercaria</taxon>
        <taxon>Perciformes</taxon>
        <taxon>Notothenioidei</taxon>
        <taxon>Pogonophryne</taxon>
    </lineage>
</organism>
<accession>A0AAD6BR60</accession>
<evidence type="ECO:0000313" key="1">
    <source>
        <dbReference type="EMBL" id="KAJ4947424.1"/>
    </source>
</evidence>
<keyword evidence="2" id="KW-1185">Reference proteome</keyword>